<feature type="transmembrane region" description="Helical" evidence="11">
    <location>
        <begin position="179"/>
        <end position="200"/>
    </location>
</feature>
<keyword evidence="3" id="KW-0813">Transport</keyword>
<dbReference type="PANTHER" id="PTHR11410:SF0">
    <property type="entry name" value="ATP SYNTHASE SUBUNIT A"/>
    <property type="match status" value="1"/>
</dbReference>
<evidence type="ECO:0000256" key="6">
    <source>
        <dbReference type="ARBA" id="ARBA00022781"/>
    </source>
</evidence>
<reference evidence="12" key="1">
    <citation type="submission" date="2018-05" db="EMBL/GenBank/DDBJ databases">
        <authorList>
            <person name="Lanie J.A."/>
            <person name="Ng W.-L."/>
            <person name="Kazmierczak K.M."/>
            <person name="Andrzejewski T.M."/>
            <person name="Davidsen T.M."/>
            <person name="Wayne K.J."/>
            <person name="Tettelin H."/>
            <person name="Glass J.I."/>
            <person name="Rusch D."/>
            <person name="Podicherti R."/>
            <person name="Tsui H.-C.T."/>
            <person name="Winkler M.E."/>
        </authorList>
    </citation>
    <scope>NUCLEOTIDE SEQUENCE</scope>
</reference>
<comment type="similarity">
    <text evidence="2">Belongs to the ATPase A chain family.</text>
</comment>
<keyword evidence="6" id="KW-0375">Hydrogen ion transport</keyword>
<name>A0A382DVL7_9ZZZZ</name>
<proteinExistence type="inferred from homology"/>
<dbReference type="Pfam" id="PF00119">
    <property type="entry name" value="ATP-synt_A"/>
    <property type="match status" value="1"/>
</dbReference>
<keyword evidence="7 11" id="KW-1133">Transmembrane helix</keyword>
<accession>A0A382DVL7</accession>
<keyword evidence="4" id="KW-0138">CF(0)</keyword>
<evidence type="ECO:0000256" key="9">
    <source>
        <dbReference type="ARBA" id="ARBA00023136"/>
    </source>
</evidence>
<keyword evidence="9 11" id="KW-0472">Membrane</keyword>
<dbReference type="InterPro" id="IPR035908">
    <property type="entry name" value="F0_ATP_A_sf"/>
</dbReference>
<keyword evidence="8" id="KW-0406">Ion transport</keyword>
<dbReference type="InterPro" id="IPR000568">
    <property type="entry name" value="ATP_synth_F0_asu"/>
</dbReference>
<dbReference type="PRINTS" id="PR00123">
    <property type="entry name" value="ATPASEA"/>
</dbReference>
<protein>
    <recommendedName>
        <fullName evidence="13">ATP synthase subunit a</fullName>
    </recommendedName>
</protein>
<keyword evidence="10" id="KW-0066">ATP synthesis</keyword>
<evidence type="ECO:0000256" key="5">
    <source>
        <dbReference type="ARBA" id="ARBA00022692"/>
    </source>
</evidence>
<gene>
    <name evidence="12" type="ORF">METZ01_LOCUS195410</name>
</gene>
<evidence type="ECO:0000256" key="1">
    <source>
        <dbReference type="ARBA" id="ARBA00004141"/>
    </source>
</evidence>
<evidence type="ECO:0000256" key="8">
    <source>
        <dbReference type="ARBA" id="ARBA00023065"/>
    </source>
</evidence>
<evidence type="ECO:0008006" key="13">
    <source>
        <dbReference type="Google" id="ProtNLM"/>
    </source>
</evidence>
<dbReference type="SUPFAM" id="SSF81336">
    <property type="entry name" value="F1F0 ATP synthase subunit A"/>
    <property type="match status" value="1"/>
</dbReference>
<evidence type="ECO:0000256" key="7">
    <source>
        <dbReference type="ARBA" id="ARBA00022989"/>
    </source>
</evidence>
<dbReference type="AlphaFoldDB" id="A0A382DVL7"/>
<feature type="transmembrane region" description="Helical" evidence="11">
    <location>
        <begin position="54"/>
        <end position="72"/>
    </location>
</feature>
<feature type="transmembrane region" description="Helical" evidence="11">
    <location>
        <begin position="139"/>
        <end position="159"/>
    </location>
</feature>
<evidence type="ECO:0000256" key="2">
    <source>
        <dbReference type="ARBA" id="ARBA00006810"/>
    </source>
</evidence>
<dbReference type="InterPro" id="IPR045083">
    <property type="entry name" value="ATP_synth_F0_asu_bact/mt"/>
</dbReference>
<organism evidence="12">
    <name type="scientific">marine metagenome</name>
    <dbReference type="NCBI Taxonomy" id="408172"/>
    <lineage>
        <taxon>unclassified sequences</taxon>
        <taxon>metagenomes</taxon>
        <taxon>ecological metagenomes</taxon>
    </lineage>
</organism>
<dbReference type="EMBL" id="UINC01041376">
    <property type="protein sequence ID" value="SVB42556.1"/>
    <property type="molecule type" value="Genomic_DNA"/>
</dbReference>
<keyword evidence="5 11" id="KW-0812">Transmembrane</keyword>
<evidence type="ECO:0000313" key="12">
    <source>
        <dbReference type="EMBL" id="SVB42556.1"/>
    </source>
</evidence>
<feature type="transmembrane region" description="Helical" evidence="11">
    <location>
        <begin position="239"/>
        <end position="262"/>
    </location>
</feature>
<dbReference type="CDD" id="cd00310">
    <property type="entry name" value="ATP-synt_Fo_a_6"/>
    <property type="match status" value="1"/>
</dbReference>
<sequence>MAADADGQVDVIGHILDHHSLEVPFINAHHVFDGHIELPHFEIFGIDMSITRHVVMMWIASALLVLTMVSCFRRPSLVPTGLANFLETIIVFLRDEVIMPVMGPSGKTYMPFLLTIFFFILYCNMLGMVPYTATATGNISVTVALALISFTVTQGAGMVNNGFFGHWKNLVPSGLPAPLLIIMIPIEIIGMLAKPFALCIRLFANMIAGHIAILVFLGLIIMLKSYLVAPASIALASALYMLEIFIGFVQAFIFTLLTALFVSMAAHPDH</sequence>
<feature type="transmembrane region" description="Helical" evidence="11">
    <location>
        <begin position="207"/>
        <end position="227"/>
    </location>
</feature>
<dbReference type="Gene3D" id="1.20.120.220">
    <property type="entry name" value="ATP synthase, F0 complex, subunit A"/>
    <property type="match status" value="1"/>
</dbReference>
<feature type="transmembrane region" description="Helical" evidence="11">
    <location>
        <begin position="109"/>
        <end position="127"/>
    </location>
</feature>
<dbReference type="GO" id="GO:0045259">
    <property type="term" value="C:proton-transporting ATP synthase complex"/>
    <property type="evidence" value="ECO:0007669"/>
    <property type="project" value="UniProtKB-KW"/>
</dbReference>
<dbReference type="HAMAP" id="MF_01393">
    <property type="entry name" value="ATP_synth_a_bact"/>
    <property type="match status" value="1"/>
</dbReference>
<evidence type="ECO:0000256" key="11">
    <source>
        <dbReference type="SAM" id="Phobius"/>
    </source>
</evidence>
<dbReference type="NCBIfam" id="TIGR01131">
    <property type="entry name" value="ATP_synt_6_or_A"/>
    <property type="match status" value="1"/>
</dbReference>
<comment type="subcellular location">
    <subcellularLocation>
        <location evidence="1">Membrane</location>
        <topology evidence="1">Multi-pass membrane protein</topology>
    </subcellularLocation>
</comment>
<dbReference type="PANTHER" id="PTHR11410">
    <property type="entry name" value="ATP SYNTHASE SUBUNIT A"/>
    <property type="match status" value="1"/>
</dbReference>
<evidence type="ECO:0000256" key="3">
    <source>
        <dbReference type="ARBA" id="ARBA00022448"/>
    </source>
</evidence>
<dbReference type="GO" id="GO:0046933">
    <property type="term" value="F:proton-transporting ATP synthase activity, rotational mechanism"/>
    <property type="evidence" value="ECO:0007669"/>
    <property type="project" value="TreeGrafter"/>
</dbReference>
<evidence type="ECO:0000256" key="4">
    <source>
        <dbReference type="ARBA" id="ARBA00022547"/>
    </source>
</evidence>
<evidence type="ECO:0000256" key="10">
    <source>
        <dbReference type="ARBA" id="ARBA00023310"/>
    </source>
</evidence>